<keyword evidence="3" id="KW-1185">Reference proteome</keyword>
<evidence type="ECO:0000313" key="3">
    <source>
        <dbReference type="Proteomes" id="UP001303115"/>
    </source>
</evidence>
<dbReference type="InterPro" id="IPR029063">
    <property type="entry name" value="SAM-dependent_MTases_sf"/>
</dbReference>
<dbReference type="SUPFAM" id="SSF53335">
    <property type="entry name" value="S-adenosyl-L-methionine-dependent methyltransferases"/>
    <property type="match status" value="1"/>
</dbReference>
<dbReference type="Proteomes" id="UP001303115">
    <property type="component" value="Unassembled WGS sequence"/>
</dbReference>
<accession>A0AAN6PEJ6</accession>
<dbReference type="Gene3D" id="3.40.50.150">
    <property type="entry name" value="Vaccinia Virus protein VP39"/>
    <property type="match status" value="1"/>
</dbReference>
<proteinExistence type="inferred from homology"/>
<dbReference type="PANTHER" id="PTHR43591:SF102">
    <property type="entry name" value="S-ADENOSYL-L-METHIONINE-DEPENDENT METHYLTRANSFERASE"/>
    <property type="match status" value="1"/>
</dbReference>
<dbReference type="CDD" id="cd02440">
    <property type="entry name" value="AdoMet_MTases"/>
    <property type="match status" value="1"/>
</dbReference>
<dbReference type="PANTHER" id="PTHR43591">
    <property type="entry name" value="METHYLTRANSFERASE"/>
    <property type="match status" value="1"/>
</dbReference>
<dbReference type="Pfam" id="PF13489">
    <property type="entry name" value="Methyltransf_23"/>
    <property type="match status" value="1"/>
</dbReference>
<evidence type="ECO:0008006" key="4">
    <source>
        <dbReference type="Google" id="ProtNLM"/>
    </source>
</evidence>
<name>A0AAN6PEJ6_9PEZI</name>
<dbReference type="EMBL" id="MU854398">
    <property type="protein sequence ID" value="KAK4039519.1"/>
    <property type="molecule type" value="Genomic_DNA"/>
</dbReference>
<dbReference type="GO" id="GO:0008168">
    <property type="term" value="F:methyltransferase activity"/>
    <property type="evidence" value="ECO:0007669"/>
    <property type="project" value="TreeGrafter"/>
</dbReference>
<comment type="caution">
    <text evidence="2">The sequence shown here is derived from an EMBL/GenBank/DDBJ whole genome shotgun (WGS) entry which is preliminary data.</text>
</comment>
<evidence type="ECO:0000256" key="1">
    <source>
        <dbReference type="ARBA" id="ARBA00038158"/>
    </source>
</evidence>
<sequence>MAVVKTVLSPTRRCQSLNTIGHAIPYFFAKICGYRSASSASVSSSMYKFVQEHGRTFHKYKEGKYFLPNDEREQNRLDLQHTISKFLLKGKLGLAPVENPGYVLDLGTGTGIWAIEFAEGNPKSEVLGTDLSPIQPDYLPPNCRFEIDDVDDDWAYSHKFDYIHGRYLLPFVNKNWGLLFKSVYDNLNPGGWVEFQETIIYFQSVDGSIEGTALQRWNALLLQGIQKMGRSATEALRCKNYLAEAGFVRLGEKKFAVPMNAWAKGGDQKAIGAMQMANNLEGIDGITMTVFTRALGWKPADVEQLVVDVKRDLKDRNIHAYITVIVAWGQKPC</sequence>
<evidence type="ECO:0000313" key="2">
    <source>
        <dbReference type="EMBL" id="KAK4039519.1"/>
    </source>
</evidence>
<gene>
    <name evidence="2" type="ORF">C8A01DRAFT_16486</name>
</gene>
<comment type="similarity">
    <text evidence="1">Belongs to the methyltransferase superfamily. LaeA methyltransferase family.</text>
</comment>
<dbReference type="AlphaFoldDB" id="A0AAN6PEJ6"/>
<organism evidence="2 3">
    <name type="scientific">Parachaetomium inaequale</name>
    <dbReference type="NCBI Taxonomy" id="2588326"/>
    <lineage>
        <taxon>Eukaryota</taxon>
        <taxon>Fungi</taxon>
        <taxon>Dikarya</taxon>
        <taxon>Ascomycota</taxon>
        <taxon>Pezizomycotina</taxon>
        <taxon>Sordariomycetes</taxon>
        <taxon>Sordariomycetidae</taxon>
        <taxon>Sordariales</taxon>
        <taxon>Chaetomiaceae</taxon>
        <taxon>Parachaetomium</taxon>
    </lineage>
</organism>
<reference evidence="3" key="1">
    <citation type="journal article" date="2023" name="Mol. Phylogenet. Evol.">
        <title>Genome-scale phylogeny and comparative genomics of the fungal order Sordariales.</title>
        <authorList>
            <person name="Hensen N."/>
            <person name="Bonometti L."/>
            <person name="Westerberg I."/>
            <person name="Brannstrom I.O."/>
            <person name="Guillou S."/>
            <person name="Cros-Aarteil S."/>
            <person name="Calhoun S."/>
            <person name="Haridas S."/>
            <person name="Kuo A."/>
            <person name="Mondo S."/>
            <person name="Pangilinan J."/>
            <person name="Riley R."/>
            <person name="LaButti K."/>
            <person name="Andreopoulos B."/>
            <person name="Lipzen A."/>
            <person name="Chen C."/>
            <person name="Yan M."/>
            <person name="Daum C."/>
            <person name="Ng V."/>
            <person name="Clum A."/>
            <person name="Steindorff A."/>
            <person name="Ohm R.A."/>
            <person name="Martin F."/>
            <person name="Silar P."/>
            <person name="Natvig D.O."/>
            <person name="Lalanne C."/>
            <person name="Gautier V."/>
            <person name="Ament-Velasquez S.L."/>
            <person name="Kruys A."/>
            <person name="Hutchinson M.I."/>
            <person name="Powell A.J."/>
            <person name="Barry K."/>
            <person name="Miller A.N."/>
            <person name="Grigoriev I.V."/>
            <person name="Debuchy R."/>
            <person name="Gladieux P."/>
            <person name="Hiltunen Thoren M."/>
            <person name="Johannesson H."/>
        </authorList>
    </citation>
    <scope>NUCLEOTIDE SEQUENCE [LARGE SCALE GENOMIC DNA]</scope>
    <source>
        <strain evidence="3">CBS 284.82</strain>
    </source>
</reference>
<protein>
    <recommendedName>
        <fullName evidence="4">S-adenosyl-L-methionine-dependent methyltransferase</fullName>
    </recommendedName>
</protein>